<dbReference type="STRING" id="1742972.COMA1_10551"/>
<evidence type="ECO:0000259" key="4">
    <source>
        <dbReference type="PROSITE" id="PS50043"/>
    </source>
</evidence>
<dbReference type="SUPFAM" id="SSF46894">
    <property type="entry name" value="C-terminal effector domain of the bipartite response regulators"/>
    <property type="match status" value="2"/>
</dbReference>
<dbReference type="GO" id="GO:0003677">
    <property type="term" value="F:DNA binding"/>
    <property type="evidence" value="ECO:0007669"/>
    <property type="project" value="UniProtKB-KW"/>
</dbReference>
<evidence type="ECO:0000313" key="6">
    <source>
        <dbReference type="Proteomes" id="UP000199032"/>
    </source>
</evidence>
<keyword evidence="6" id="KW-1185">Reference proteome</keyword>
<dbReference type="InterPro" id="IPR016032">
    <property type="entry name" value="Sig_transdc_resp-reg_C-effctor"/>
</dbReference>
<dbReference type="InterPro" id="IPR000792">
    <property type="entry name" value="Tscrpt_reg_LuxR_C"/>
</dbReference>
<accession>A0A0S4L3S0</accession>
<reference evidence="5 6" key="1">
    <citation type="submission" date="2015-10" db="EMBL/GenBank/DDBJ databases">
        <authorList>
            <person name="Gilbert D.G."/>
        </authorList>
    </citation>
    <scope>NUCLEOTIDE SEQUENCE [LARGE SCALE GENOMIC DNA]</scope>
    <source>
        <strain evidence="5">COMA1</strain>
    </source>
</reference>
<organism evidence="5 6">
    <name type="scientific">Candidatus Nitrospira nitrosa</name>
    <dbReference type="NCBI Taxonomy" id="1742972"/>
    <lineage>
        <taxon>Bacteria</taxon>
        <taxon>Pseudomonadati</taxon>
        <taxon>Nitrospirota</taxon>
        <taxon>Nitrospiria</taxon>
        <taxon>Nitrospirales</taxon>
        <taxon>Nitrospiraceae</taxon>
        <taxon>Nitrospira</taxon>
    </lineage>
</organism>
<dbReference type="InterPro" id="IPR036388">
    <property type="entry name" value="WH-like_DNA-bd_sf"/>
</dbReference>
<feature type="domain" description="HTH luxR-type" evidence="4">
    <location>
        <begin position="351"/>
        <end position="416"/>
    </location>
</feature>
<dbReference type="PANTHER" id="PTHR44688">
    <property type="entry name" value="DNA-BINDING TRANSCRIPTIONAL ACTIVATOR DEVR_DOSR"/>
    <property type="match status" value="1"/>
</dbReference>
<dbReference type="SMART" id="SM00421">
    <property type="entry name" value="HTH_LUXR"/>
    <property type="match status" value="2"/>
</dbReference>
<keyword evidence="3" id="KW-0804">Transcription</keyword>
<dbReference type="PRINTS" id="PR00038">
    <property type="entry name" value="HTHLUXR"/>
</dbReference>
<dbReference type="Proteomes" id="UP000199032">
    <property type="component" value="Unassembled WGS sequence"/>
</dbReference>
<dbReference type="OrthoDB" id="9796655at2"/>
<dbReference type="RefSeq" id="WP_090743355.1">
    <property type="nucleotide sequence ID" value="NZ_CZQA01000001.1"/>
</dbReference>
<name>A0A0S4L3S0_9BACT</name>
<evidence type="ECO:0000256" key="2">
    <source>
        <dbReference type="ARBA" id="ARBA00023125"/>
    </source>
</evidence>
<dbReference type="CDD" id="cd06170">
    <property type="entry name" value="LuxR_C_like"/>
    <property type="match status" value="2"/>
</dbReference>
<gene>
    <name evidence="5" type="ORF">COMA1_10551</name>
</gene>
<dbReference type="PANTHER" id="PTHR44688:SF16">
    <property type="entry name" value="DNA-BINDING TRANSCRIPTIONAL ACTIVATOR DEVR_DOSR"/>
    <property type="match status" value="1"/>
</dbReference>
<dbReference type="GO" id="GO:0006355">
    <property type="term" value="P:regulation of DNA-templated transcription"/>
    <property type="evidence" value="ECO:0007669"/>
    <property type="project" value="InterPro"/>
</dbReference>
<feature type="domain" description="HTH luxR-type" evidence="4">
    <location>
        <begin position="262"/>
        <end position="327"/>
    </location>
</feature>
<keyword evidence="1" id="KW-0805">Transcription regulation</keyword>
<dbReference type="EMBL" id="CZQA01000001">
    <property type="protein sequence ID" value="CUS32289.1"/>
    <property type="molecule type" value="Genomic_DNA"/>
</dbReference>
<sequence length="416" mass="46206">MNAKDWVGLIEEVYRLEEDDDSWLNRLLEHAAPLSKRGFWPTIGTYRYTPSNLELERSAALGPTHARDILAASMQVHTPAVSHFFRSGPAVTSLSEALYTREPDLAAVVQQITNGVVLDKIAIKGLTGQGSALILCWLFSERIVPTVQERHRWQCVASHLGAGLRLREFAQTLDLDSPSVEAIFDGSGKLHEARKGAERPSARVSLRKSVRRLEQLRTHHGRRDPDQALAAWEGLVHGRWSLVDHFDSDGRRFVLAIKNDPRFPDPRGLTPRERQVAEFIGQGHSCKEISYMLGISASAVTNCTTRAVRKLGLSSLTELAAFFSPNGPRATLAEYGVHENTLLIGTYPFLPAGQVANLTDAEREVLAALLMGSTNRHIAQRRNCSEHTVANQVQSIFRKVGVHSRSELPVRLQRDA</sequence>
<dbReference type="PROSITE" id="PS50043">
    <property type="entry name" value="HTH_LUXR_2"/>
    <property type="match status" value="2"/>
</dbReference>
<evidence type="ECO:0000313" key="5">
    <source>
        <dbReference type="EMBL" id="CUS32289.1"/>
    </source>
</evidence>
<dbReference type="Pfam" id="PF00196">
    <property type="entry name" value="GerE"/>
    <property type="match status" value="2"/>
</dbReference>
<proteinExistence type="predicted"/>
<evidence type="ECO:0000256" key="3">
    <source>
        <dbReference type="ARBA" id="ARBA00023163"/>
    </source>
</evidence>
<dbReference type="Gene3D" id="1.10.10.10">
    <property type="entry name" value="Winged helix-like DNA-binding domain superfamily/Winged helix DNA-binding domain"/>
    <property type="match status" value="2"/>
</dbReference>
<evidence type="ECO:0000256" key="1">
    <source>
        <dbReference type="ARBA" id="ARBA00023015"/>
    </source>
</evidence>
<protein>
    <recommendedName>
        <fullName evidence="4">HTH luxR-type domain-containing protein</fullName>
    </recommendedName>
</protein>
<keyword evidence="2" id="KW-0238">DNA-binding</keyword>
<dbReference type="AlphaFoldDB" id="A0A0S4L3S0"/>